<dbReference type="Pfam" id="PF13393">
    <property type="entry name" value="tRNA-synt_His"/>
    <property type="match status" value="1"/>
</dbReference>
<proteinExistence type="inferred from homology"/>
<evidence type="ECO:0000256" key="3">
    <source>
        <dbReference type="ARBA" id="ARBA00005539"/>
    </source>
</evidence>
<feature type="binding site" evidence="10">
    <location>
        <position position="119"/>
    </location>
    <ligand>
        <name>L-histidine</name>
        <dbReference type="ChEBI" id="CHEBI:57595"/>
    </ligand>
</feature>
<dbReference type="InterPro" id="IPR004517">
    <property type="entry name" value="HisZ"/>
</dbReference>
<dbReference type="RefSeq" id="WP_056937237.1">
    <property type="nucleotide sequence ID" value="NZ_AZFN01000010.1"/>
</dbReference>
<dbReference type="GO" id="GO:0004821">
    <property type="term" value="F:histidine-tRNA ligase activity"/>
    <property type="evidence" value="ECO:0007669"/>
    <property type="project" value="TreeGrafter"/>
</dbReference>
<dbReference type="InterPro" id="IPR045864">
    <property type="entry name" value="aa-tRNA-synth_II/BPL/LPL"/>
</dbReference>
<name>A0A0R1VAF2_9LACO</name>
<keyword evidence="12" id="KW-0328">Glycosyltransferase</keyword>
<dbReference type="UniPathway" id="UPA00031">
    <property type="reaction ID" value="UER00006"/>
</dbReference>
<evidence type="ECO:0000256" key="10">
    <source>
        <dbReference type="PIRSR" id="PIRSR001549-1"/>
    </source>
</evidence>
<dbReference type="InterPro" id="IPR041715">
    <property type="entry name" value="HisRS-like_core"/>
</dbReference>
<evidence type="ECO:0000259" key="11">
    <source>
        <dbReference type="Pfam" id="PF13393"/>
    </source>
</evidence>
<dbReference type="PIRSF" id="PIRSF001549">
    <property type="entry name" value="His-tRNA_synth"/>
    <property type="match status" value="1"/>
</dbReference>
<comment type="function">
    <text evidence="8 9">Required for the first step of histidine biosynthesis. May allow the feedback regulation of ATP phosphoribosyltransferase activity by histidine.</text>
</comment>
<dbReference type="Proteomes" id="UP000051739">
    <property type="component" value="Unassembled WGS sequence"/>
</dbReference>
<keyword evidence="6 9" id="KW-0028">Amino-acid biosynthesis</keyword>
<comment type="miscellaneous">
    <text evidence="9">This function is generally fulfilled by the C-terminal part of HisG, which is missing in some bacteria such as this one.</text>
</comment>
<feature type="binding site" evidence="10">
    <location>
        <position position="123"/>
    </location>
    <ligand>
        <name>L-histidine</name>
        <dbReference type="ChEBI" id="CHEBI:57595"/>
    </ligand>
</feature>
<sequence length="389" mass="44679">MNQYRLPVGLKDYYGSRLDTKEQLRHYLFQRFDQLGYHKIQTPLLEYEPVFAEYETESRDLYRVLEADGNVLTIRPDLTLPIARFLSTTNVALPNKFSYVGEFMQRHREYQGFEREQTQAGIELVGYPSTKAEFECLTIINQINQDWFDNSLVIELGSVDLAEVVLDQVTKDHDQRRVIKQALFQKNLPVYEKLIEPYSSGPIGTFLKEWTWLFGSSAEIEELFKDSGLPAPVKKIIQQIITFAQFITNLPGQSVMIDLASKAPQKYYTGLIFKAYTAQSNQYVISGGRYDQLLANVNSKNIPAVGMGINIQMMAELISPTTPASRVEIYCQQDQLFAAQQLVNQHVNYELSLADSLREARSLAHQHQRQLMILNEKGELINDLENRTN</sequence>
<evidence type="ECO:0000256" key="6">
    <source>
        <dbReference type="ARBA" id="ARBA00022605"/>
    </source>
</evidence>
<dbReference type="SUPFAM" id="SSF55681">
    <property type="entry name" value="Class II aaRS and biotin synthetases"/>
    <property type="match status" value="1"/>
</dbReference>
<dbReference type="GO" id="GO:0140096">
    <property type="term" value="F:catalytic activity, acting on a protein"/>
    <property type="evidence" value="ECO:0007669"/>
    <property type="project" value="UniProtKB-ARBA"/>
</dbReference>
<gene>
    <name evidence="9" type="primary">hisZ</name>
    <name evidence="12" type="ORF">FC60_GL000140</name>
</gene>
<dbReference type="GO" id="GO:0006427">
    <property type="term" value="P:histidyl-tRNA aminoacylation"/>
    <property type="evidence" value="ECO:0007669"/>
    <property type="project" value="TreeGrafter"/>
</dbReference>
<comment type="caution">
    <text evidence="12">The sequence shown here is derived from an EMBL/GenBank/DDBJ whole genome shotgun (WGS) entry which is preliminary data.</text>
</comment>
<comment type="subunit">
    <text evidence="9">Heteromultimer composed of HisG and HisZ subunits.</text>
</comment>
<reference evidence="12 13" key="1">
    <citation type="journal article" date="2015" name="Genome Announc.">
        <title>Expanding the biotechnology potential of lactobacilli through comparative genomics of 213 strains and associated genera.</title>
        <authorList>
            <person name="Sun Z."/>
            <person name="Harris H.M."/>
            <person name="McCann A."/>
            <person name="Guo C."/>
            <person name="Argimon S."/>
            <person name="Zhang W."/>
            <person name="Yang X."/>
            <person name="Jeffery I.B."/>
            <person name="Cooney J.C."/>
            <person name="Kagawa T.F."/>
            <person name="Liu W."/>
            <person name="Song Y."/>
            <person name="Salvetti E."/>
            <person name="Wrobel A."/>
            <person name="Rasinkangas P."/>
            <person name="Parkhill J."/>
            <person name="Rea M.C."/>
            <person name="O'Sullivan O."/>
            <person name="Ritari J."/>
            <person name="Douillard F.P."/>
            <person name="Paul Ross R."/>
            <person name="Yang R."/>
            <person name="Briner A.E."/>
            <person name="Felis G.E."/>
            <person name="de Vos W.M."/>
            <person name="Barrangou R."/>
            <person name="Klaenhammer T.R."/>
            <person name="Caufield P.W."/>
            <person name="Cui Y."/>
            <person name="Zhang H."/>
            <person name="O'Toole P.W."/>
        </authorList>
    </citation>
    <scope>NUCLEOTIDE SEQUENCE [LARGE SCALE GENOMIC DNA]</scope>
    <source>
        <strain evidence="12 13">DSM 16045</strain>
    </source>
</reference>
<dbReference type="AlphaFoldDB" id="A0A0R1VAF2"/>
<dbReference type="GO" id="GO:0000105">
    <property type="term" value="P:L-histidine biosynthetic process"/>
    <property type="evidence" value="ECO:0007669"/>
    <property type="project" value="UniProtKB-UniRule"/>
</dbReference>
<evidence type="ECO:0000256" key="5">
    <source>
        <dbReference type="ARBA" id="ARBA00022490"/>
    </source>
</evidence>
<evidence type="ECO:0000313" key="13">
    <source>
        <dbReference type="Proteomes" id="UP000051739"/>
    </source>
</evidence>
<comment type="pathway">
    <text evidence="2 9">Amino-acid biosynthesis; L-histidine biosynthesis; L-histidine from 5-phospho-alpha-D-ribose 1-diphosphate: step 1/9.</text>
</comment>
<accession>A0A0R1VAF2</accession>
<evidence type="ECO:0000256" key="7">
    <source>
        <dbReference type="ARBA" id="ARBA00023102"/>
    </source>
</evidence>
<organism evidence="12 13">
    <name type="scientific">Limosilactobacillus gastricus DSM 16045</name>
    <dbReference type="NCBI Taxonomy" id="1423749"/>
    <lineage>
        <taxon>Bacteria</taxon>
        <taxon>Bacillati</taxon>
        <taxon>Bacillota</taxon>
        <taxon>Bacilli</taxon>
        <taxon>Lactobacillales</taxon>
        <taxon>Lactobacillaceae</taxon>
        <taxon>Limosilactobacillus</taxon>
    </lineage>
</organism>
<dbReference type="PANTHER" id="PTHR43707">
    <property type="entry name" value="HISTIDYL-TRNA SYNTHETASE"/>
    <property type="match status" value="1"/>
</dbReference>
<evidence type="ECO:0000256" key="2">
    <source>
        <dbReference type="ARBA" id="ARBA00004667"/>
    </source>
</evidence>
<dbReference type="EMBL" id="AZFN01000010">
    <property type="protein sequence ID" value="KRM02480.1"/>
    <property type="molecule type" value="Genomic_DNA"/>
</dbReference>
<evidence type="ECO:0000256" key="4">
    <source>
        <dbReference type="ARBA" id="ARBA00020397"/>
    </source>
</evidence>
<comment type="similarity">
    <text evidence="3 9">Belongs to the class-II aminoacyl-tRNA synthetase family. HisZ subfamily.</text>
</comment>
<dbReference type="PATRIC" id="fig|1423749.3.peg.140"/>
<feature type="binding site" evidence="10">
    <location>
        <begin position="77"/>
        <end position="79"/>
    </location>
    <ligand>
        <name>L-histidine</name>
        <dbReference type="ChEBI" id="CHEBI:57595"/>
    </ligand>
</feature>
<dbReference type="Gene3D" id="3.30.930.10">
    <property type="entry name" value="Bira Bifunctional Protein, Domain 2"/>
    <property type="match status" value="1"/>
</dbReference>
<keyword evidence="7 9" id="KW-0368">Histidine biosynthesis</keyword>
<feature type="domain" description="Class II Histidinyl-tRNA synthetase (HisRS)-like catalytic core" evidence="11">
    <location>
        <begin position="9"/>
        <end position="312"/>
    </location>
</feature>
<evidence type="ECO:0000256" key="1">
    <source>
        <dbReference type="ARBA" id="ARBA00004496"/>
    </source>
</evidence>
<keyword evidence="5 9" id="KW-0963">Cytoplasm</keyword>
<dbReference type="GO" id="GO:0016757">
    <property type="term" value="F:glycosyltransferase activity"/>
    <property type="evidence" value="ECO:0007669"/>
    <property type="project" value="UniProtKB-KW"/>
</dbReference>
<dbReference type="GO" id="GO:0005737">
    <property type="term" value="C:cytoplasm"/>
    <property type="evidence" value="ECO:0007669"/>
    <property type="project" value="UniProtKB-SubCell"/>
</dbReference>
<feature type="binding site" evidence="10">
    <location>
        <begin position="267"/>
        <end position="268"/>
    </location>
    <ligand>
        <name>L-histidine</name>
        <dbReference type="ChEBI" id="CHEBI:57595"/>
    </ligand>
</feature>
<evidence type="ECO:0000256" key="8">
    <source>
        <dbReference type="ARBA" id="ARBA00025246"/>
    </source>
</evidence>
<dbReference type="InterPro" id="IPR004516">
    <property type="entry name" value="HisRS/HisZ"/>
</dbReference>
<dbReference type="PANTHER" id="PTHR43707:SF6">
    <property type="entry name" value="ATP PHOSPHORIBOSYLTRANSFERASE REGULATORY SUBUNIT"/>
    <property type="match status" value="1"/>
</dbReference>
<protein>
    <recommendedName>
        <fullName evidence="4 9">ATP phosphoribosyltransferase regulatory subunit</fullName>
    </recommendedName>
</protein>
<keyword evidence="13" id="KW-1185">Reference proteome</keyword>
<evidence type="ECO:0000313" key="12">
    <source>
        <dbReference type="EMBL" id="KRM02480.1"/>
    </source>
</evidence>
<keyword evidence="12" id="KW-0808">Transferase</keyword>
<comment type="subcellular location">
    <subcellularLocation>
        <location evidence="1 9">Cytoplasm</location>
    </subcellularLocation>
</comment>
<evidence type="ECO:0000256" key="9">
    <source>
        <dbReference type="HAMAP-Rule" id="MF_00125"/>
    </source>
</evidence>
<dbReference type="HAMAP" id="MF_00125">
    <property type="entry name" value="HisZ"/>
    <property type="match status" value="1"/>
</dbReference>